<evidence type="ECO:0000256" key="1">
    <source>
        <dbReference type="ARBA" id="ARBA00022676"/>
    </source>
</evidence>
<evidence type="ECO:0000259" key="4">
    <source>
        <dbReference type="Pfam" id="PF13439"/>
    </source>
</evidence>
<dbReference type="Proteomes" id="UP000515663">
    <property type="component" value="Chromosome"/>
</dbReference>
<reference evidence="6" key="1">
    <citation type="submission" date="2020-07" db="EMBL/GenBank/DDBJ databases">
        <title>novel species isolated from the respiratory tract of Marmot.</title>
        <authorList>
            <person name="Zhang G."/>
        </authorList>
    </citation>
    <scope>NUCLEOTIDE SEQUENCE [LARGE SCALE GENOMIC DNA]</scope>
    <source>
        <strain evidence="6">686</strain>
    </source>
</reference>
<proteinExistence type="predicted"/>
<evidence type="ECO:0000313" key="5">
    <source>
        <dbReference type="EMBL" id="QMT00029.1"/>
    </source>
</evidence>
<name>A0A7D7QUQ0_9ACTN</name>
<evidence type="ECO:0000256" key="2">
    <source>
        <dbReference type="ARBA" id="ARBA00022679"/>
    </source>
</evidence>
<protein>
    <submittedName>
        <fullName evidence="5">Glycosyltransferase family 4 protein</fullName>
    </submittedName>
</protein>
<dbReference type="EMBL" id="CP059491">
    <property type="protein sequence ID" value="QMT00029.1"/>
    <property type="molecule type" value="Genomic_DNA"/>
</dbReference>
<evidence type="ECO:0000313" key="6">
    <source>
        <dbReference type="Proteomes" id="UP000515663"/>
    </source>
</evidence>
<dbReference type="CDD" id="cd03801">
    <property type="entry name" value="GT4_PimA-like"/>
    <property type="match status" value="1"/>
</dbReference>
<dbReference type="AlphaFoldDB" id="A0A7D7QUQ0"/>
<dbReference type="SUPFAM" id="SSF53756">
    <property type="entry name" value="UDP-Glycosyltransferase/glycogen phosphorylase"/>
    <property type="match status" value="1"/>
</dbReference>
<organism evidence="5 6">
    <name type="scientific">Gordonia jinghuaiqii</name>
    <dbReference type="NCBI Taxonomy" id="2758710"/>
    <lineage>
        <taxon>Bacteria</taxon>
        <taxon>Bacillati</taxon>
        <taxon>Actinomycetota</taxon>
        <taxon>Actinomycetes</taxon>
        <taxon>Mycobacteriales</taxon>
        <taxon>Gordoniaceae</taxon>
        <taxon>Gordonia</taxon>
    </lineage>
</organism>
<keyword evidence="6" id="KW-1185">Reference proteome</keyword>
<dbReference type="GO" id="GO:0016758">
    <property type="term" value="F:hexosyltransferase activity"/>
    <property type="evidence" value="ECO:0007669"/>
    <property type="project" value="TreeGrafter"/>
</dbReference>
<accession>A0A7D7QUQ0</accession>
<dbReference type="KEGG" id="gji:H1R19_13830"/>
<dbReference type="InterPro" id="IPR050194">
    <property type="entry name" value="Glycosyltransferase_grp1"/>
</dbReference>
<evidence type="ECO:0000259" key="3">
    <source>
        <dbReference type="Pfam" id="PF00534"/>
    </source>
</evidence>
<keyword evidence="1" id="KW-0328">Glycosyltransferase</keyword>
<dbReference type="RefSeq" id="WP_219849327.1">
    <property type="nucleotide sequence ID" value="NZ_CP059491.1"/>
</dbReference>
<dbReference type="GO" id="GO:1901137">
    <property type="term" value="P:carbohydrate derivative biosynthetic process"/>
    <property type="evidence" value="ECO:0007669"/>
    <property type="project" value="UniProtKB-ARBA"/>
</dbReference>
<dbReference type="Pfam" id="PF00534">
    <property type="entry name" value="Glycos_transf_1"/>
    <property type="match status" value="1"/>
</dbReference>
<feature type="domain" description="Glycosyl transferase family 1" evidence="3">
    <location>
        <begin position="194"/>
        <end position="362"/>
    </location>
</feature>
<dbReference type="Pfam" id="PF13439">
    <property type="entry name" value="Glyco_transf_4"/>
    <property type="match status" value="1"/>
</dbReference>
<dbReference type="InterPro" id="IPR028098">
    <property type="entry name" value="Glyco_trans_4-like_N"/>
</dbReference>
<dbReference type="GO" id="GO:1903509">
    <property type="term" value="P:liposaccharide metabolic process"/>
    <property type="evidence" value="ECO:0007669"/>
    <property type="project" value="UniProtKB-ARBA"/>
</dbReference>
<dbReference type="PANTHER" id="PTHR45947">
    <property type="entry name" value="SULFOQUINOVOSYL TRANSFERASE SQD2"/>
    <property type="match status" value="1"/>
</dbReference>
<keyword evidence="2 5" id="KW-0808">Transferase</keyword>
<sequence length="387" mass="40935">MIRVLAVSASREVTGAEQSLLNFAPLLSGSGVHLALAAPGGGGFEKRWREEGLEFRQLDPAPRRGLRSTDGQQLHGPAELIGLLWRTVQAIVRLVRVVGDAEADVIHSNLLMTHLDCAVAGRLTRTRSVLELHEIVAPGIGRFALGVAVRLSDTTIAISGVSRNQVPPWARGKVVVIPQCVDAGRFGGDTSGSEWRERLAACPEYPVVAAVGRIDPEKGLHVLLDAVARVRANGLPLQLALVGSPGTSDGRYMTELARTGDELLGDALRMVPHVDDVSGVLGAVDVLACPSFEEPFGMILLEAQLCGTPVVACRSGGPAEFIDDEETGILVAPGDAGELADALLRLLGDDDLREQMARAGAERVRGEYIAPVRAGRIASLYSRIAAA</sequence>
<dbReference type="Gene3D" id="3.40.50.2000">
    <property type="entry name" value="Glycogen Phosphorylase B"/>
    <property type="match status" value="2"/>
</dbReference>
<dbReference type="PANTHER" id="PTHR45947:SF3">
    <property type="entry name" value="SULFOQUINOVOSYL TRANSFERASE SQD2"/>
    <property type="match status" value="1"/>
</dbReference>
<feature type="domain" description="Glycosyltransferase subfamily 4-like N-terminal" evidence="4">
    <location>
        <begin position="14"/>
        <end position="184"/>
    </location>
</feature>
<dbReference type="InterPro" id="IPR001296">
    <property type="entry name" value="Glyco_trans_1"/>
</dbReference>
<gene>
    <name evidence="5" type="ORF">H1R19_13830</name>
</gene>